<reference evidence="2 3" key="1">
    <citation type="journal article" date="2015" name="Stand. Genomic Sci.">
        <title>Genomic Encyclopedia of Bacterial and Archaeal Type Strains, Phase III: the genomes of soil and plant-associated and newly described type strains.</title>
        <authorList>
            <person name="Whitman W.B."/>
            <person name="Woyke T."/>
            <person name="Klenk H.P."/>
            <person name="Zhou Y."/>
            <person name="Lilburn T.G."/>
            <person name="Beck B.J."/>
            <person name="De Vos P."/>
            <person name="Vandamme P."/>
            <person name="Eisen J.A."/>
            <person name="Garrity G."/>
            <person name="Hugenholtz P."/>
            <person name="Kyrpides N.C."/>
        </authorList>
    </citation>
    <scope>NUCLEOTIDE SEQUENCE [LARGE SCALE GENOMIC DNA]</scope>
    <source>
        <strain evidence="2 3">VKM Ac-2540</strain>
    </source>
</reference>
<name>A0A4Q7VXW3_9ACTN</name>
<evidence type="ECO:0000259" key="1">
    <source>
        <dbReference type="PROSITE" id="PS51186"/>
    </source>
</evidence>
<dbReference type="Pfam" id="PF13312">
    <property type="entry name" value="DUF4081"/>
    <property type="match status" value="1"/>
</dbReference>
<protein>
    <recommendedName>
        <fullName evidence="1">N-acetyltransferase domain-containing protein</fullName>
    </recommendedName>
</protein>
<dbReference type="RefSeq" id="WP_130450824.1">
    <property type="nucleotide sequence ID" value="NZ_SHKR01000019.1"/>
</dbReference>
<proteinExistence type="predicted"/>
<feature type="domain" description="N-acetyltransferase" evidence="1">
    <location>
        <begin position="134"/>
        <end position="274"/>
    </location>
</feature>
<dbReference type="AlphaFoldDB" id="A0A4Q7VXW3"/>
<dbReference type="Proteomes" id="UP000292027">
    <property type="component" value="Unassembled WGS sequence"/>
</dbReference>
<dbReference type="PROSITE" id="PS51186">
    <property type="entry name" value="GNAT"/>
    <property type="match status" value="1"/>
</dbReference>
<keyword evidence="3" id="KW-1185">Reference proteome</keyword>
<dbReference type="InterPro" id="IPR025289">
    <property type="entry name" value="DUF4081"/>
</dbReference>
<dbReference type="GO" id="GO:0016747">
    <property type="term" value="F:acyltransferase activity, transferring groups other than amino-acyl groups"/>
    <property type="evidence" value="ECO:0007669"/>
    <property type="project" value="InterPro"/>
</dbReference>
<dbReference type="OrthoDB" id="5241264at2"/>
<dbReference type="InterPro" id="IPR000182">
    <property type="entry name" value="GNAT_dom"/>
</dbReference>
<evidence type="ECO:0000313" key="3">
    <source>
        <dbReference type="Proteomes" id="UP000292027"/>
    </source>
</evidence>
<organism evidence="2 3">
    <name type="scientific">Kribbella rubisoli</name>
    <dbReference type="NCBI Taxonomy" id="3075929"/>
    <lineage>
        <taxon>Bacteria</taxon>
        <taxon>Bacillati</taxon>
        <taxon>Actinomycetota</taxon>
        <taxon>Actinomycetes</taxon>
        <taxon>Propionibacteriales</taxon>
        <taxon>Kribbellaceae</taxon>
        <taxon>Kribbella</taxon>
    </lineage>
</organism>
<accession>A0A4Q7VXW3</accession>
<gene>
    <name evidence="2" type="ORF">EV645_8404</name>
</gene>
<evidence type="ECO:0000313" key="2">
    <source>
        <dbReference type="EMBL" id="RZU01571.1"/>
    </source>
</evidence>
<dbReference type="InterPro" id="IPR016794">
    <property type="entry name" value="UCP21603_acetyltransf"/>
</dbReference>
<dbReference type="Gene3D" id="3.40.630.30">
    <property type="match status" value="1"/>
</dbReference>
<dbReference type="Pfam" id="PF00583">
    <property type="entry name" value="Acetyltransf_1"/>
    <property type="match status" value="1"/>
</dbReference>
<dbReference type="PANTHER" id="PTHR43072">
    <property type="entry name" value="N-ACETYLTRANSFERASE"/>
    <property type="match status" value="1"/>
</dbReference>
<dbReference type="InterPro" id="IPR016181">
    <property type="entry name" value="Acyl_CoA_acyltransferase"/>
</dbReference>
<dbReference type="PIRSF" id="PIRSF021603">
    <property type="entry name" value="UCP21603_acetyltransf"/>
    <property type="match status" value="1"/>
</dbReference>
<dbReference type="SUPFAM" id="SSF55729">
    <property type="entry name" value="Acyl-CoA N-acyltransferases (Nat)"/>
    <property type="match status" value="1"/>
</dbReference>
<sequence length="274" mass="29570">MGVRVLGPRDLAAARAVIARDPVVNVFVDSLVQASGLDPRRGAEVWGYVDKGALEALCHAGGNMVPVGADDVALRAFAAYAMRRGRNCFQILGQARAVDQLWSILEPHWGPAREVRDDQPFMVIEGSPLIAPDPLVRAVEPVELPVLYPACVAMYTEEVGVPPQTGPDGTFYRSRVAELIRAGRAFARIEDGRVVFKAEVGSVGSGVCQIQGVWVDPEYRGRGLAAPGMAAVVELARQIAPVVTLYVNAFNLPARAAYERVGFRTIETFATILF</sequence>
<comment type="caution">
    <text evidence="2">The sequence shown here is derived from an EMBL/GenBank/DDBJ whole genome shotgun (WGS) entry which is preliminary data.</text>
</comment>
<dbReference type="EMBL" id="SHKR01000019">
    <property type="protein sequence ID" value="RZU01571.1"/>
    <property type="molecule type" value="Genomic_DNA"/>
</dbReference>
<dbReference type="PANTHER" id="PTHR43072:SF54">
    <property type="entry name" value="GCN5-RELATED N-ACETYLTRANSFERASE"/>
    <property type="match status" value="1"/>
</dbReference>